<dbReference type="PROSITE" id="PS50893">
    <property type="entry name" value="ABC_TRANSPORTER_2"/>
    <property type="match status" value="1"/>
</dbReference>
<evidence type="ECO:0000256" key="2">
    <source>
        <dbReference type="ARBA" id="ARBA00022741"/>
    </source>
</evidence>
<dbReference type="PROSITE" id="PS00211">
    <property type="entry name" value="ABC_TRANSPORTER_1"/>
    <property type="match status" value="1"/>
</dbReference>
<evidence type="ECO:0000259" key="6">
    <source>
        <dbReference type="PROSITE" id="PS50893"/>
    </source>
</evidence>
<dbReference type="CDD" id="cd16831">
    <property type="entry name" value="HemS-like_C"/>
    <property type="match status" value="1"/>
</dbReference>
<keyword evidence="2" id="KW-0547">Nucleotide-binding</keyword>
<dbReference type="InterPro" id="IPR017871">
    <property type="entry name" value="ABC_transporter-like_CS"/>
</dbReference>
<evidence type="ECO:0000256" key="1">
    <source>
        <dbReference type="ARBA" id="ARBA00022448"/>
    </source>
</evidence>
<dbReference type="Gene3D" id="3.40.50.300">
    <property type="entry name" value="P-loop containing nucleotide triphosphate hydrolases"/>
    <property type="match status" value="1"/>
</dbReference>
<keyword evidence="1" id="KW-0813">Transport</keyword>
<evidence type="ECO:0000313" key="8">
    <source>
        <dbReference type="Proteomes" id="UP001162741"/>
    </source>
</evidence>
<dbReference type="Pfam" id="PF05171">
    <property type="entry name" value="HemS"/>
    <property type="match status" value="2"/>
</dbReference>
<dbReference type="InterPro" id="IPR003593">
    <property type="entry name" value="AAA+_ATPase"/>
</dbReference>
<dbReference type="InterPro" id="IPR053733">
    <property type="entry name" value="Heme_Transport_Util_sf"/>
</dbReference>
<feature type="domain" description="ABC transporter" evidence="6">
    <location>
        <begin position="3"/>
        <end position="248"/>
    </location>
</feature>
<dbReference type="SUPFAM" id="SSF144064">
    <property type="entry name" value="Heme iron utilization protein-like"/>
    <property type="match status" value="1"/>
</dbReference>
<dbReference type="CDD" id="cd16830">
    <property type="entry name" value="HemS-like_N"/>
    <property type="match status" value="1"/>
</dbReference>
<comment type="function">
    <text evidence="5">Part of the ABC transporter complex HmuTUV involved in hemin import. Responsible for energy coupling to the transport system.</text>
</comment>
<dbReference type="SMART" id="SM00382">
    <property type="entry name" value="AAA"/>
    <property type="match status" value="1"/>
</dbReference>
<dbReference type="InterPro" id="IPR027417">
    <property type="entry name" value="P-loop_NTPase"/>
</dbReference>
<evidence type="ECO:0000256" key="3">
    <source>
        <dbReference type="ARBA" id="ARBA00022840"/>
    </source>
</evidence>
<keyword evidence="3 7" id="KW-0067">ATP-binding</keyword>
<keyword evidence="4" id="KW-1278">Translocase</keyword>
<dbReference type="Gene3D" id="3.40.1570.10">
    <property type="entry name" value="HemS/ChuS/ChuX like domains"/>
    <property type="match status" value="2"/>
</dbReference>
<dbReference type="PANTHER" id="PTHR42794">
    <property type="entry name" value="HEMIN IMPORT ATP-BINDING PROTEIN HMUV"/>
    <property type="match status" value="1"/>
</dbReference>
<keyword evidence="8" id="KW-1185">Reference proteome</keyword>
<dbReference type="CDD" id="cd03214">
    <property type="entry name" value="ABC_Iron-Siderophores_B12_Hemin"/>
    <property type="match status" value="1"/>
</dbReference>
<dbReference type="NCBIfam" id="NF010068">
    <property type="entry name" value="PRK13548.1"/>
    <property type="match status" value="1"/>
</dbReference>
<gene>
    <name evidence="7" type="ORF">MKQ68_23735</name>
</gene>
<dbReference type="InterPro" id="IPR003439">
    <property type="entry name" value="ABC_transporter-like_ATP-bd"/>
</dbReference>
<dbReference type="Proteomes" id="UP001162741">
    <property type="component" value="Chromosome"/>
</dbReference>
<organism evidence="7 8">
    <name type="scientific">Chitinophaga horti</name>
    <dbReference type="NCBI Taxonomy" id="2920382"/>
    <lineage>
        <taxon>Bacteria</taxon>
        <taxon>Pseudomonadati</taxon>
        <taxon>Bacteroidota</taxon>
        <taxon>Chitinophagia</taxon>
        <taxon>Chitinophagales</taxon>
        <taxon>Chitinophagaceae</taxon>
        <taxon>Chitinophaga</taxon>
    </lineage>
</organism>
<dbReference type="PANTHER" id="PTHR42794:SF1">
    <property type="entry name" value="HEMIN IMPORT ATP-BINDING PROTEIN HMUV"/>
    <property type="match status" value="1"/>
</dbReference>
<evidence type="ECO:0000256" key="5">
    <source>
        <dbReference type="ARBA" id="ARBA00037066"/>
    </source>
</evidence>
<protein>
    <submittedName>
        <fullName evidence="7">Heme ABC transporter ATP-binding protein</fullName>
    </submittedName>
</protein>
<dbReference type="RefSeq" id="WP_264281232.1">
    <property type="nucleotide sequence ID" value="NZ_CP107006.1"/>
</dbReference>
<dbReference type="InterPro" id="IPR007845">
    <property type="entry name" value="HemS/ChuX_dom"/>
</dbReference>
<evidence type="ECO:0000313" key="7">
    <source>
        <dbReference type="EMBL" id="UYQ93097.1"/>
    </source>
</evidence>
<dbReference type="Pfam" id="PF00005">
    <property type="entry name" value="ABC_tran"/>
    <property type="match status" value="1"/>
</dbReference>
<dbReference type="GO" id="GO:0005524">
    <property type="term" value="F:ATP binding"/>
    <property type="evidence" value="ECO:0007669"/>
    <property type="project" value="UniProtKB-KW"/>
</dbReference>
<sequence>MMLEVNNLTVELGGRPILRNLSIQAGTGAVCVLMGANGEGKSTLLRTLAGEYPHYTGEIKMAGRNLRQMSISDQAQQRAVLSQQLSLSLPFTVQEVVAMGRYVHGGRSATADKELVNYALRQLQVYDLRDRSYLTLSGGQKQRVQMARVLAQLLEVPDIQGMDYAGKKILLLDEPVTGMDILHQQLSLQLAQQLAKQGVLVVAVLHDFQLAAAYAQHVWMLKHGGVHSSGTVRNVFTPANISACFGIAVQVLEHPGFNYPLVVTTTGEGPIQLPTAATALNALNMSTVTATSLKDKWLQFRVDNPKVRIRDAAQQIGTSEGALVAAFAGTCVTRLNPDFRALIKCMPELGKVMVLTRNESCVIERKGVFEKVDVDNPHVGLVLGADIDLRMFMNKWAHGFAVNDDEASGFKTSIQVFDGQGVAVIKFYPTDATDRAAWDKVVADFTADVQDNMIAEQAPARKPVYAEQVDKTAFLEEWAVLKDTHDFFPLIMKHKVSRTQALALAEGRFARKTSNEAAKQLLEQAAASGLEIMIFVGNHGNIEIHTGPVNKILEIPGWINVMDPDLNIHLKMGDIAQSWIVEKPSVDGVVTSLEVFDAAGEMIVQFFGKRKPGQPELETWRALAATL</sequence>
<reference evidence="7" key="1">
    <citation type="submission" date="2022-10" db="EMBL/GenBank/DDBJ databases">
        <title>Chitinophaga sp. nov., isolated from soil.</title>
        <authorList>
            <person name="Jeon C.O."/>
        </authorList>
    </citation>
    <scope>NUCLEOTIDE SEQUENCE</scope>
    <source>
        <strain evidence="7">R8</strain>
    </source>
</reference>
<name>A0ABY6J381_9BACT</name>
<dbReference type="SUPFAM" id="SSF52540">
    <property type="entry name" value="P-loop containing nucleoside triphosphate hydrolases"/>
    <property type="match status" value="1"/>
</dbReference>
<evidence type="ECO:0000256" key="4">
    <source>
        <dbReference type="ARBA" id="ARBA00022967"/>
    </source>
</evidence>
<proteinExistence type="predicted"/>
<dbReference type="EMBL" id="CP107006">
    <property type="protein sequence ID" value="UYQ93097.1"/>
    <property type="molecule type" value="Genomic_DNA"/>
</dbReference>
<accession>A0ABY6J381</accession>